<dbReference type="InterPro" id="IPR018108">
    <property type="entry name" value="MCP_transmembrane"/>
</dbReference>
<evidence type="ECO:0000256" key="7">
    <source>
        <dbReference type="ARBA" id="ARBA00023128"/>
    </source>
</evidence>
<keyword evidence="5" id="KW-0677">Repeat</keyword>
<evidence type="ECO:0000256" key="10">
    <source>
        <dbReference type="ARBA" id="ARBA00040836"/>
    </source>
</evidence>
<evidence type="ECO:0000256" key="11">
    <source>
        <dbReference type="ARBA" id="ARBA00041879"/>
    </source>
</evidence>
<keyword evidence="3 14" id="KW-0813">Transport</keyword>
<dbReference type="AlphaFoldDB" id="A0A6J2JEN5"/>
<dbReference type="GO" id="GO:0031966">
    <property type="term" value="C:mitochondrial membrane"/>
    <property type="evidence" value="ECO:0007669"/>
    <property type="project" value="UniProtKB-SubCell"/>
</dbReference>
<feature type="repeat" description="Solcar" evidence="13">
    <location>
        <begin position="222"/>
        <end position="317"/>
    </location>
</feature>
<comment type="catalytic activity">
    <reaction evidence="12">
        <text>thiamine phosphate(out) + thiamine diphosphate(in) = thiamine phosphate(in) + thiamine diphosphate(out)</text>
        <dbReference type="Rhea" id="RHEA:73383"/>
        <dbReference type="ChEBI" id="CHEBI:37575"/>
        <dbReference type="ChEBI" id="CHEBI:58937"/>
    </reaction>
</comment>
<dbReference type="PRINTS" id="PR00926">
    <property type="entry name" value="MITOCARRIER"/>
</dbReference>
<comment type="function">
    <text evidence="9">Mitochondrial transporter mediating uptake of thiamine diphosphate into mitochondria. It is not clear if the antiporter activity is affected by the membrane potential or by the proton electrochemical gradient.</text>
</comment>
<reference evidence="16" key="1">
    <citation type="submission" date="2025-08" db="UniProtKB">
        <authorList>
            <consortium name="RefSeq"/>
        </authorList>
    </citation>
    <scope>IDENTIFICATION</scope>
    <source>
        <tissue evidence="16">Silk gland</tissue>
    </source>
</reference>
<evidence type="ECO:0000256" key="13">
    <source>
        <dbReference type="PROSITE-ProRule" id="PRU00282"/>
    </source>
</evidence>
<dbReference type="InterPro" id="IPR002067">
    <property type="entry name" value="MCP"/>
</dbReference>
<evidence type="ECO:0000256" key="1">
    <source>
        <dbReference type="ARBA" id="ARBA00004225"/>
    </source>
</evidence>
<dbReference type="Pfam" id="PF00153">
    <property type="entry name" value="Mito_carr"/>
    <property type="match status" value="3"/>
</dbReference>
<keyword evidence="8 13" id="KW-0472">Membrane</keyword>
<dbReference type="SUPFAM" id="SSF103506">
    <property type="entry name" value="Mitochondrial carrier"/>
    <property type="match status" value="1"/>
</dbReference>
<evidence type="ECO:0000313" key="15">
    <source>
        <dbReference type="Proteomes" id="UP000504629"/>
    </source>
</evidence>
<evidence type="ECO:0000256" key="9">
    <source>
        <dbReference type="ARBA" id="ARBA00037549"/>
    </source>
</evidence>
<dbReference type="KEGG" id="bman:114241365"/>
<dbReference type="Gene3D" id="1.50.40.10">
    <property type="entry name" value="Mitochondrial carrier domain"/>
    <property type="match status" value="1"/>
</dbReference>
<dbReference type="Proteomes" id="UP000504629">
    <property type="component" value="Unplaced"/>
</dbReference>
<proteinExistence type="inferred from homology"/>
<evidence type="ECO:0000256" key="6">
    <source>
        <dbReference type="ARBA" id="ARBA00022989"/>
    </source>
</evidence>
<evidence type="ECO:0000256" key="2">
    <source>
        <dbReference type="ARBA" id="ARBA00006375"/>
    </source>
</evidence>
<name>A0A6J2JEN5_BOMMA</name>
<evidence type="ECO:0000256" key="14">
    <source>
        <dbReference type="RuleBase" id="RU000488"/>
    </source>
</evidence>
<dbReference type="GeneID" id="114241365"/>
<dbReference type="RefSeq" id="XP_028027980.1">
    <property type="nucleotide sequence ID" value="XM_028172179.1"/>
</dbReference>
<accession>A0A6J2JEN5</accession>
<evidence type="ECO:0000256" key="12">
    <source>
        <dbReference type="ARBA" id="ARBA00050799"/>
    </source>
</evidence>
<dbReference type="FunFam" id="1.50.40.10:FF:000011">
    <property type="entry name" value="Mitochondrial thiamine pyrophosphate carrier 1"/>
    <property type="match status" value="1"/>
</dbReference>
<evidence type="ECO:0000256" key="8">
    <source>
        <dbReference type="ARBA" id="ARBA00023136"/>
    </source>
</evidence>
<feature type="repeat" description="Solcar" evidence="13">
    <location>
        <begin position="116"/>
        <end position="203"/>
    </location>
</feature>
<dbReference type="InterPro" id="IPR023395">
    <property type="entry name" value="MCP_dom_sf"/>
</dbReference>
<keyword evidence="6" id="KW-1133">Transmembrane helix</keyword>
<evidence type="ECO:0000256" key="5">
    <source>
        <dbReference type="ARBA" id="ARBA00022737"/>
    </source>
</evidence>
<feature type="repeat" description="Solcar" evidence="13">
    <location>
        <begin position="12"/>
        <end position="104"/>
    </location>
</feature>
<evidence type="ECO:0000313" key="16">
    <source>
        <dbReference type="RefSeq" id="XP_028027980.1"/>
    </source>
</evidence>
<dbReference type="OrthoDB" id="18574at2759"/>
<comment type="subcellular location">
    <subcellularLocation>
        <location evidence="1">Mitochondrion membrane</location>
        <topology evidence="1">Multi-pass membrane protein</topology>
    </subcellularLocation>
</comment>
<comment type="similarity">
    <text evidence="2 14">Belongs to the mitochondrial carrier (TC 2.A.29) family.</text>
</comment>
<gene>
    <name evidence="16" type="primary">LOC114241365</name>
</gene>
<protein>
    <recommendedName>
        <fullName evidence="10">Mitochondrial thiamine pyrophosphate carrier</fullName>
    </recommendedName>
    <alternativeName>
        <fullName evidence="11">Solute carrier family 25 member 19</fullName>
    </alternativeName>
</protein>
<organism evidence="15 16">
    <name type="scientific">Bombyx mandarina</name>
    <name type="common">Wild silk moth</name>
    <name type="synonym">Wild silkworm</name>
    <dbReference type="NCBI Taxonomy" id="7092"/>
    <lineage>
        <taxon>Eukaryota</taxon>
        <taxon>Metazoa</taxon>
        <taxon>Ecdysozoa</taxon>
        <taxon>Arthropoda</taxon>
        <taxon>Hexapoda</taxon>
        <taxon>Insecta</taxon>
        <taxon>Pterygota</taxon>
        <taxon>Neoptera</taxon>
        <taxon>Endopterygota</taxon>
        <taxon>Lepidoptera</taxon>
        <taxon>Glossata</taxon>
        <taxon>Ditrysia</taxon>
        <taxon>Bombycoidea</taxon>
        <taxon>Bombycidae</taxon>
        <taxon>Bombycinae</taxon>
        <taxon>Bombyx</taxon>
    </lineage>
</organism>
<keyword evidence="7" id="KW-0496">Mitochondrion</keyword>
<dbReference type="GO" id="GO:0090422">
    <property type="term" value="F:thiamine pyrophosphate transmembrane transporter activity"/>
    <property type="evidence" value="ECO:0007669"/>
    <property type="project" value="UniProtKB-ARBA"/>
</dbReference>
<evidence type="ECO:0000256" key="3">
    <source>
        <dbReference type="ARBA" id="ARBA00022448"/>
    </source>
</evidence>
<sequence>MVQLENDSEVKITLFQSAFAGGAAGAVTRALAQPLDVLKIRFQLQVEPITDKQGSKYSSILQALGSIIREEGVATLWSGHIPAQLLSISYGILQFATFEKLTDMCQSADRQFYTNHKHWINFCNGSIAATVATVASFPFDTVRTRLIAEQKTNKVYNGFLNALSIMIKTEGPVVLFKGLIPTLGQIAPHAGVQFAVYKLFTEHILIHVEKFQRDSPQNAPKSSIWANLIAGSFAGFTAKTVIYPFDVMKKRLQIQGFQQHRKSFGKQMYCNGLLHCIKLIIAEEGYLALYKGYSPSVLKAVFVSALHFSIYDEIKYFLLRINHK</sequence>
<dbReference type="PROSITE" id="PS50920">
    <property type="entry name" value="SOLCAR"/>
    <property type="match status" value="3"/>
</dbReference>
<dbReference type="PANTHER" id="PTHR24089">
    <property type="entry name" value="SOLUTE CARRIER FAMILY 25"/>
    <property type="match status" value="1"/>
</dbReference>
<keyword evidence="15" id="KW-1185">Reference proteome</keyword>
<evidence type="ECO:0000256" key="4">
    <source>
        <dbReference type="ARBA" id="ARBA00022692"/>
    </source>
</evidence>
<keyword evidence="4 13" id="KW-0812">Transmembrane</keyword>